<gene>
    <name evidence="11" type="ORF">PGLA2088_LOCUS20950</name>
</gene>
<dbReference type="GO" id="GO:0007165">
    <property type="term" value="P:signal transduction"/>
    <property type="evidence" value="ECO:0007669"/>
    <property type="project" value="InterPro"/>
</dbReference>
<dbReference type="InterPro" id="IPR002073">
    <property type="entry name" value="PDEase_catalytic_dom"/>
</dbReference>
<keyword evidence="1" id="KW-0140">cGMP</keyword>
<feature type="region of interest" description="Disordered" evidence="8">
    <location>
        <begin position="1312"/>
        <end position="1333"/>
    </location>
</feature>
<dbReference type="Gene3D" id="3.30.40.10">
    <property type="entry name" value="Zinc/RING finger domain, C3HC4 (zinc finger)"/>
    <property type="match status" value="1"/>
</dbReference>
<dbReference type="InterPro" id="IPR036971">
    <property type="entry name" value="PDEase_catalytic_dom_sf"/>
</dbReference>
<dbReference type="PROSITE" id="PS51845">
    <property type="entry name" value="PDEASE_I_2"/>
    <property type="match status" value="1"/>
</dbReference>
<reference evidence="11" key="1">
    <citation type="submission" date="2021-02" db="EMBL/GenBank/DDBJ databases">
        <authorList>
            <person name="Dougan E. K."/>
            <person name="Rhodes N."/>
            <person name="Thang M."/>
            <person name="Chan C."/>
        </authorList>
    </citation>
    <scope>NUCLEOTIDE SEQUENCE</scope>
</reference>
<feature type="domain" description="PDEase" evidence="10">
    <location>
        <begin position="666"/>
        <end position="1017"/>
    </location>
</feature>
<dbReference type="GO" id="GO:0016567">
    <property type="term" value="P:protein ubiquitination"/>
    <property type="evidence" value="ECO:0007669"/>
    <property type="project" value="InterPro"/>
</dbReference>
<dbReference type="CDD" id="cd00077">
    <property type="entry name" value="HDc"/>
    <property type="match status" value="1"/>
</dbReference>
<dbReference type="InterPro" id="IPR023088">
    <property type="entry name" value="PDEase"/>
</dbReference>
<dbReference type="Gene3D" id="1.10.1300.10">
    <property type="entry name" value="3'5'-cyclic nucleotide phosphodiesterase, catalytic domain"/>
    <property type="match status" value="1"/>
</dbReference>
<evidence type="ECO:0000259" key="10">
    <source>
        <dbReference type="PROSITE" id="PS51845"/>
    </source>
</evidence>
<dbReference type="SUPFAM" id="SSF57850">
    <property type="entry name" value="RING/U-box"/>
    <property type="match status" value="1"/>
</dbReference>
<dbReference type="EMBL" id="CAJNNW010025702">
    <property type="protein sequence ID" value="CAE8678689.1"/>
    <property type="molecule type" value="Genomic_DNA"/>
</dbReference>
<feature type="binding site" evidence="5">
    <location>
        <begin position="746"/>
        <end position="750"/>
    </location>
    <ligand>
        <name>AMP</name>
        <dbReference type="ChEBI" id="CHEBI:456215"/>
    </ligand>
</feature>
<keyword evidence="3 7" id="KW-0378">Hydrolase</keyword>
<evidence type="ECO:0000313" key="11">
    <source>
        <dbReference type="EMBL" id="CAE8678689.1"/>
    </source>
</evidence>
<dbReference type="SUPFAM" id="SSF55781">
    <property type="entry name" value="GAF domain-like"/>
    <property type="match status" value="1"/>
</dbReference>
<feature type="region of interest" description="Disordered" evidence="8">
    <location>
        <begin position="568"/>
        <end position="589"/>
    </location>
</feature>
<comment type="similarity">
    <text evidence="7">Belongs to the cyclic nucleotide phosphodiesterase family.</text>
</comment>
<dbReference type="Pfam" id="PF04564">
    <property type="entry name" value="U-box"/>
    <property type="match status" value="1"/>
</dbReference>
<dbReference type="Pfam" id="PF01590">
    <property type="entry name" value="GAF"/>
    <property type="match status" value="1"/>
</dbReference>
<dbReference type="EC" id="3.1.4.-" evidence="7"/>
<name>A0A813JCA9_POLGL</name>
<dbReference type="InterPro" id="IPR003018">
    <property type="entry name" value="GAF"/>
</dbReference>
<dbReference type="InterPro" id="IPR003613">
    <property type="entry name" value="Ubox_domain"/>
</dbReference>
<dbReference type="InterPro" id="IPR023174">
    <property type="entry name" value="PDEase_CS"/>
</dbReference>
<organism evidence="11 12">
    <name type="scientific">Polarella glacialis</name>
    <name type="common">Dinoflagellate</name>
    <dbReference type="NCBI Taxonomy" id="89957"/>
    <lineage>
        <taxon>Eukaryota</taxon>
        <taxon>Sar</taxon>
        <taxon>Alveolata</taxon>
        <taxon>Dinophyceae</taxon>
        <taxon>Suessiales</taxon>
        <taxon>Suessiaceae</taxon>
        <taxon>Polarella</taxon>
    </lineage>
</organism>
<feature type="compositionally biased region" description="Basic residues" evidence="8">
    <location>
        <begin position="1045"/>
        <end position="1056"/>
    </location>
</feature>
<feature type="active site" description="Proton donor" evidence="4">
    <location>
        <position position="746"/>
    </location>
</feature>
<feature type="binding site" evidence="6">
    <location>
        <position position="801"/>
    </location>
    <ligand>
        <name>Zn(2+)</name>
        <dbReference type="ChEBI" id="CHEBI:29105"/>
        <label>2</label>
    </ligand>
</feature>
<evidence type="ECO:0000256" key="7">
    <source>
        <dbReference type="RuleBase" id="RU363067"/>
    </source>
</evidence>
<dbReference type="PRINTS" id="PR00387">
    <property type="entry name" value="PDIESTERASE1"/>
</dbReference>
<feature type="domain" description="U-box" evidence="9">
    <location>
        <begin position="340"/>
        <end position="413"/>
    </location>
</feature>
<dbReference type="GO" id="GO:0046872">
    <property type="term" value="F:metal ion binding"/>
    <property type="evidence" value="ECO:0007669"/>
    <property type="project" value="UniProtKB-KW"/>
</dbReference>
<feature type="binding site" evidence="6">
    <location>
        <position position="750"/>
    </location>
    <ligand>
        <name>Zn(2+)</name>
        <dbReference type="ChEBI" id="CHEBI:29105"/>
        <label>1</label>
    </ligand>
</feature>
<dbReference type="SUPFAM" id="SSF82199">
    <property type="entry name" value="SET domain"/>
    <property type="match status" value="1"/>
</dbReference>
<feature type="binding site" evidence="5">
    <location>
        <position position="801"/>
    </location>
    <ligand>
        <name>AMP</name>
        <dbReference type="ChEBI" id="CHEBI:456215"/>
    </ligand>
</feature>
<sequence length="1576" mass="172455">MFRSGAVHELPGAGPEIPEDAPLCRRAEAVAAACSFRNQSPCADGAYPAMLFRASSRFNHSCFPNAGGFLPGGKGVPCVAQYKAPPLSTYALEEIAPGEEVCICYLADAEQLAPCRTRRAALQTGWGFACFCSRCDGGRPLDRRLEGVDAEALAGRDFDRQTAIASANRDYGSLFDPCSEDYDPPKDNFELTVERLTKFRESNNFLDKAHTASQRVRKELIAAFLIDGEDGEIGRRCAGPAASLLVEEMQAQLLMGKPLYVRHSYTLLAKYDPRERPPLTSMPLKPNSSYTAHCPHSGELSLAAVEVMAHSNDVLRMPVLDISCREEGAVTEGSPASRWQHPPSFYCPISQQCMHDPVVLSDGHTYERRHIERWLQNRNTSPVSGLVLKQKDLFPNHALRNAIDEYFQQVFSVHRHAIRKTIQSECPKSLWSNALLLRTIDALMQCSLLVNADLSTESVLRKIMDEAKTLLGAEVASVFLVDAAHQELYSTINSTGGMLRIPLTVGIAGHVASSGEPVVIHNAYEDDRFNKEVDVKTGFKTRNILCVPLKTKKGGVMGVAQLINKTRTGVLESPTSSDDDHDGHDPAEDAHFSAEDVHFLQVFASQAASAIANSGALEADEFEESGANNSVDDCRGGCCDAVLKSCFRGLLKKQLSRELKKQGVEEAAEQQADNWQALKLLDASFGAWQLDTLSLAQATGNEPLSTLGNYLFDRLGLVDHFGLDRAKLSSFLHEIERGYDDSNKYHNRSHAASVMYAMYALLEQGGLSESAASAVSVEGHSDESKKRLVTMACLIAAAVHDFEHLGLSNDFLMKTCDERALRYNDQHVNENHHAAAAFAVLHRAENNFLAGLPPSDVSFVRRLVIDMVLGTDMVDNGKILKSFVDKLDGRAPSASSSSSSFTFAPASPEEATLLLQVGMKCSDLGHLALAWDVHVQWVRRLEEEFFAQGDKEKERGLPVSFLMDRSKPGAAATQVGFFEFVVLPLFRSLVRAAPAANPLLVSVLENYQRWRDEASPPELTAAVQDAPGSSSDPASVAESSDTVQSKRKSGRSRQRAAKWWAGVRQRTPRRSRGSRLQGKSFDFRQTAQPEGLRFQDRGLIGSALKCTVCATEADSKKSAPSGVRCPPILKLAPALQLSNWWMGASIYTATHFGFTTQPRLDFSVPQKLWLPSATVWALAVPGRGLWALAFAYPWAFHAIGRFLGACTTTGKANGLCASEHHTEAVGFSGVDCNTALTPRRLHQAPSPAALQELADGPYFVISSFLDARSLGAADAACRLLRELHQSHSGPWHSLGTQNFRGLELDNEGVFERGIGGEEDESGPPREDPPMDPRRLLRVDWRGRFARFRSELPSFRSPFGGPEILSVEQADEIAYCRCRLRTDFLGENAPASSSGGVYSAYLEVEVLKNPDNVSLAVVDFEAGGCSSVTFSPDTGAVIRERKVREAPRKVEGAYIQPLATITAGQGFEGSMGLYLRGGQLAFFRRHYRTSGGEDQQDGGVPELGPWETTGFVTNLSWAEGRRLTPCLAFRNEGSYQVRMVSVGSTPPIMPEKTVAAYQDSNWSSLDWDATEQDAPEM</sequence>
<dbReference type="InterPro" id="IPR046341">
    <property type="entry name" value="SET_dom_sf"/>
</dbReference>
<evidence type="ECO:0000256" key="3">
    <source>
        <dbReference type="ARBA" id="ARBA00022801"/>
    </source>
</evidence>
<comment type="cofactor">
    <cofactor evidence="7">
        <name>a divalent metal cation</name>
        <dbReference type="ChEBI" id="CHEBI:60240"/>
    </cofactor>
    <text evidence="7">Binds 2 divalent metal cations per subunit. Site 1 may preferentially bind zinc ions, while site 2 has a preference for magnesium and/or manganese ions.</text>
</comment>
<accession>A0A813JCA9</accession>
<evidence type="ECO:0000256" key="8">
    <source>
        <dbReference type="SAM" id="MobiDB-lite"/>
    </source>
</evidence>
<dbReference type="InterPro" id="IPR029016">
    <property type="entry name" value="GAF-like_dom_sf"/>
</dbReference>
<evidence type="ECO:0000256" key="4">
    <source>
        <dbReference type="PIRSR" id="PIRSR623088-1"/>
    </source>
</evidence>
<feature type="region of interest" description="Disordered" evidence="8">
    <location>
        <begin position="1021"/>
        <end position="1081"/>
    </location>
</feature>
<protein>
    <recommendedName>
        <fullName evidence="7">Phosphodiesterase</fullName>
        <ecNumber evidence="7">3.1.4.-</ecNumber>
    </recommendedName>
</protein>
<evidence type="ECO:0000256" key="5">
    <source>
        <dbReference type="PIRSR" id="PIRSR623088-2"/>
    </source>
</evidence>
<dbReference type="Gene3D" id="2.170.270.10">
    <property type="entry name" value="SET domain"/>
    <property type="match status" value="1"/>
</dbReference>
<feature type="binding site" evidence="5">
    <location>
        <position position="923"/>
    </location>
    <ligand>
        <name>AMP</name>
        <dbReference type="ChEBI" id="CHEBI:456215"/>
    </ligand>
</feature>
<comment type="caution">
    <text evidence="11">The sequence shown here is derived from an EMBL/GenBank/DDBJ whole genome shotgun (WGS) entry which is preliminary data.</text>
</comment>
<feature type="binding site" evidence="5">
    <location>
        <position position="974"/>
    </location>
    <ligand>
        <name>AMP</name>
        <dbReference type="ChEBI" id="CHEBI:456215"/>
    </ligand>
</feature>
<dbReference type="PANTHER" id="PTHR11347">
    <property type="entry name" value="CYCLIC NUCLEOTIDE PHOSPHODIESTERASE"/>
    <property type="match status" value="1"/>
</dbReference>
<dbReference type="SMART" id="SM00065">
    <property type="entry name" value="GAF"/>
    <property type="match status" value="1"/>
</dbReference>
<evidence type="ECO:0000256" key="1">
    <source>
        <dbReference type="ARBA" id="ARBA00022535"/>
    </source>
</evidence>
<keyword evidence="2 6" id="KW-0479">Metal-binding</keyword>
<dbReference type="CDD" id="cd20071">
    <property type="entry name" value="SET_SMYD"/>
    <property type="match status" value="1"/>
</dbReference>
<feature type="binding site" evidence="6">
    <location>
        <position position="923"/>
    </location>
    <ligand>
        <name>Zn(2+)</name>
        <dbReference type="ChEBI" id="CHEBI:29105"/>
        <label>1</label>
    </ligand>
</feature>
<dbReference type="PROSITE" id="PS00126">
    <property type="entry name" value="PDEASE_I_1"/>
    <property type="match status" value="1"/>
</dbReference>
<dbReference type="SMART" id="SM00504">
    <property type="entry name" value="Ubox"/>
    <property type="match status" value="1"/>
</dbReference>
<feature type="binding site" evidence="6">
    <location>
        <position position="801"/>
    </location>
    <ligand>
        <name>Zn(2+)</name>
        <dbReference type="ChEBI" id="CHEBI:29105"/>
        <label>1</label>
    </ligand>
</feature>
<feature type="compositionally biased region" description="Low complexity" evidence="8">
    <location>
        <begin position="1029"/>
        <end position="1041"/>
    </location>
</feature>
<dbReference type="InterPro" id="IPR013083">
    <property type="entry name" value="Znf_RING/FYVE/PHD"/>
</dbReference>
<dbReference type="Pfam" id="PF00233">
    <property type="entry name" value="PDEase_I"/>
    <property type="match status" value="1"/>
</dbReference>
<dbReference type="GO" id="GO:0004114">
    <property type="term" value="F:3',5'-cyclic-nucleotide phosphodiesterase activity"/>
    <property type="evidence" value="ECO:0007669"/>
    <property type="project" value="InterPro"/>
</dbReference>
<evidence type="ECO:0000256" key="6">
    <source>
        <dbReference type="PIRSR" id="PIRSR623088-3"/>
    </source>
</evidence>
<feature type="binding site" evidence="6">
    <location>
        <position position="800"/>
    </location>
    <ligand>
        <name>Zn(2+)</name>
        <dbReference type="ChEBI" id="CHEBI:29105"/>
        <label>1</label>
    </ligand>
</feature>
<evidence type="ECO:0000313" key="12">
    <source>
        <dbReference type="Proteomes" id="UP000626109"/>
    </source>
</evidence>
<dbReference type="SUPFAM" id="SSF109604">
    <property type="entry name" value="HD-domain/PDEase-like"/>
    <property type="match status" value="1"/>
</dbReference>
<dbReference type="CDD" id="cd16655">
    <property type="entry name" value="RING-Ubox_WDSUB1-like"/>
    <property type="match status" value="1"/>
</dbReference>
<evidence type="ECO:0000259" key="9">
    <source>
        <dbReference type="PROSITE" id="PS51698"/>
    </source>
</evidence>
<dbReference type="GO" id="GO:0004842">
    <property type="term" value="F:ubiquitin-protein transferase activity"/>
    <property type="evidence" value="ECO:0007669"/>
    <property type="project" value="InterPro"/>
</dbReference>
<dbReference type="Gene3D" id="3.30.450.40">
    <property type="match status" value="1"/>
</dbReference>
<dbReference type="PROSITE" id="PS51698">
    <property type="entry name" value="U_BOX"/>
    <property type="match status" value="1"/>
</dbReference>
<evidence type="ECO:0000256" key="2">
    <source>
        <dbReference type="ARBA" id="ARBA00022723"/>
    </source>
</evidence>
<feature type="compositionally biased region" description="Basic and acidic residues" evidence="8">
    <location>
        <begin position="1322"/>
        <end position="1333"/>
    </location>
</feature>
<dbReference type="InterPro" id="IPR003607">
    <property type="entry name" value="HD/PDEase_dom"/>
</dbReference>
<proteinExistence type="inferred from homology"/>
<dbReference type="Proteomes" id="UP000626109">
    <property type="component" value="Unassembled WGS sequence"/>
</dbReference>